<evidence type="ECO:0000256" key="6">
    <source>
        <dbReference type="ARBA" id="ARBA00022630"/>
    </source>
</evidence>
<evidence type="ECO:0000256" key="10">
    <source>
        <dbReference type="ARBA" id="ARBA00022982"/>
    </source>
</evidence>
<feature type="binding site" evidence="17">
    <location>
        <position position="269"/>
    </location>
    <ligand>
        <name>FAD</name>
        <dbReference type="ChEBI" id="CHEBI:57692"/>
    </ligand>
</feature>
<dbReference type="PIRSF" id="PIRSF017205">
    <property type="entry name" value="ERO1"/>
    <property type="match status" value="1"/>
</dbReference>
<evidence type="ECO:0000256" key="14">
    <source>
        <dbReference type="ARBA" id="ARBA00023180"/>
    </source>
</evidence>
<feature type="binding site" evidence="17">
    <location>
        <position position="322"/>
    </location>
    <ligand>
        <name>FAD</name>
        <dbReference type="ChEBI" id="CHEBI:57692"/>
    </ligand>
</feature>
<evidence type="ECO:0000256" key="8">
    <source>
        <dbReference type="ARBA" id="ARBA00022824"/>
    </source>
</evidence>
<keyword evidence="11" id="KW-0560">Oxidoreductase</keyword>
<feature type="binding site" evidence="17">
    <location>
        <position position="282"/>
    </location>
    <ligand>
        <name>FAD</name>
        <dbReference type="ChEBI" id="CHEBI:57692"/>
    </ligand>
</feature>
<feature type="binding site" evidence="17">
    <location>
        <position position="271"/>
    </location>
    <ligand>
        <name>FAD</name>
        <dbReference type="ChEBI" id="CHEBI:57692"/>
    </ligand>
</feature>
<dbReference type="Proteomes" id="UP000036681">
    <property type="component" value="Unplaced"/>
</dbReference>
<dbReference type="Pfam" id="PF04137">
    <property type="entry name" value="ERO1"/>
    <property type="match status" value="1"/>
</dbReference>
<keyword evidence="8" id="KW-0256">Endoplasmic reticulum</keyword>
<feature type="binding site" evidence="17">
    <location>
        <position position="325"/>
    </location>
    <ligand>
        <name>FAD</name>
        <dbReference type="ChEBI" id="CHEBI:57692"/>
    </ligand>
</feature>
<dbReference type="InterPro" id="IPR007266">
    <property type="entry name" value="Ero1"/>
</dbReference>
<dbReference type="GO" id="GO:0015035">
    <property type="term" value="F:protein-disulfide reductase activity"/>
    <property type="evidence" value="ECO:0007669"/>
    <property type="project" value="InterPro"/>
</dbReference>
<name>A0A9J2P1U3_ASCLU</name>
<comment type="subunit">
    <text evidence="4">May function both as a monomer and a homodimer.</text>
</comment>
<dbReference type="GO" id="GO:0005789">
    <property type="term" value="C:endoplasmic reticulum membrane"/>
    <property type="evidence" value="ECO:0007669"/>
    <property type="project" value="UniProtKB-SubCell"/>
</dbReference>
<dbReference type="PANTHER" id="PTHR12613:SF0">
    <property type="entry name" value="ERO1-LIKE PROTEIN"/>
    <property type="match status" value="1"/>
</dbReference>
<keyword evidence="10" id="KW-0249">Electron transport</keyword>
<keyword evidence="15" id="KW-0676">Redox-active center</keyword>
<organism evidence="19 20">
    <name type="scientific">Ascaris lumbricoides</name>
    <name type="common">Giant roundworm</name>
    <dbReference type="NCBI Taxonomy" id="6252"/>
    <lineage>
        <taxon>Eukaryota</taxon>
        <taxon>Metazoa</taxon>
        <taxon>Ecdysozoa</taxon>
        <taxon>Nematoda</taxon>
        <taxon>Chromadorea</taxon>
        <taxon>Rhabditida</taxon>
        <taxon>Spirurina</taxon>
        <taxon>Ascaridomorpha</taxon>
        <taxon>Ascaridoidea</taxon>
        <taxon>Ascarididae</taxon>
        <taxon>Ascaris</taxon>
    </lineage>
</organism>
<evidence type="ECO:0000313" key="19">
    <source>
        <dbReference type="Proteomes" id="UP000036681"/>
    </source>
</evidence>
<proteinExistence type="inferred from homology"/>
<feature type="disulfide bond" description="Redox-active" evidence="18">
    <location>
        <begin position="166"/>
        <end position="171"/>
    </location>
</feature>
<protein>
    <submittedName>
        <fullName evidence="20">Endoplasmic reticulum oxidoreductin-1</fullName>
    </submittedName>
</protein>
<evidence type="ECO:0000256" key="18">
    <source>
        <dbReference type="PIRSR" id="PIRSR017205-3"/>
    </source>
</evidence>
<feature type="active site" description="Nucleophile" evidence="16">
    <location>
        <position position="463"/>
    </location>
</feature>
<accession>A0A9J2P1U3</accession>
<feature type="disulfide bond" description="Redox-active" evidence="18">
    <location>
        <begin position="463"/>
        <end position="466"/>
    </location>
</feature>
<keyword evidence="9 17" id="KW-0274">FAD</keyword>
<feature type="disulfide bond" evidence="18">
    <location>
        <begin position="212"/>
        <end position="248"/>
    </location>
</feature>
<evidence type="ECO:0000313" key="20">
    <source>
        <dbReference type="WBParaSite" id="ALUE_0000373101-mRNA-1"/>
    </source>
</evidence>
<keyword evidence="14" id="KW-0325">Glycoprotein</keyword>
<dbReference type="InterPro" id="IPR037192">
    <property type="entry name" value="ERO1-like_sf"/>
</dbReference>
<evidence type="ECO:0000256" key="3">
    <source>
        <dbReference type="ARBA" id="ARBA00008277"/>
    </source>
</evidence>
<dbReference type="GO" id="GO:0034975">
    <property type="term" value="P:protein folding in endoplasmic reticulum"/>
    <property type="evidence" value="ECO:0007669"/>
    <property type="project" value="InterPro"/>
</dbReference>
<keyword evidence="12" id="KW-0472">Membrane</keyword>
<keyword evidence="19" id="KW-1185">Reference proteome</keyword>
<evidence type="ECO:0000256" key="2">
    <source>
        <dbReference type="ARBA" id="ARBA00004367"/>
    </source>
</evidence>
<keyword evidence="6" id="KW-0285">Flavoprotein</keyword>
<evidence type="ECO:0000256" key="13">
    <source>
        <dbReference type="ARBA" id="ARBA00023157"/>
    </source>
</evidence>
<reference evidence="20" key="1">
    <citation type="submission" date="2023-03" db="UniProtKB">
        <authorList>
            <consortium name="WormBaseParasite"/>
        </authorList>
    </citation>
    <scope>IDENTIFICATION</scope>
</reference>
<dbReference type="SUPFAM" id="SSF110019">
    <property type="entry name" value="ERO1-like"/>
    <property type="match status" value="1"/>
</dbReference>
<dbReference type="GO" id="GO:0071949">
    <property type="term" value="F:FAD binding"/>
    <property type="evidence" value="ECO:0007669"/>
    <property type="project" value="InterPro"/>
</dbReference>
<feature type="binding site" evidence="17">
    <location>
        <position position="359"/>
    </location>
    <ligand>
        <name>FAD</name>
        <dbReference type="ChEBI" id="CHEBI:57692"/>
    </ligand>
</feature>
<evidence type="ECO:0000256" key="5">
    <source>
        <dbReference type="ARBA" id="ARBA00022448"/>
    </source>
</evidence>
<evidence type="ECO:0000256" key="1">
    <source>
        <dbReference type="ARBA" id="ARBA00001974"/>
    </source>
</evidence>
<dbReference type="PANTHER" id="PTHR12613">
    <property type="entry name" value="ERO1-RELATED"/>
    <property type="match status" value="1"/>
</dbReference>
<evidence type="ECO:0000256" key="4">
    <source>
        <dbReference type="ARBA" id="ARBA00011802"/>
    </source>
</evidence>
<dbReference type="GO" id="GO:0016972">
    <property type="term" value="F:thiol oxidase activity"/>
    <property type="evidence" value="ECO:0007669"/>
    <property type="project" value="InterPro"/>
</dbReference>
<keyword evidence="7" id="KW-0732">Signal</keyword>
<feature type="active site" evidence="16">
    <location>
        <position position="466"/>
    </location>
</feature>
<evidence type="ECO:0000256" key="9">
    <source>
        <dbReference type="ARBA" id="ARBA00022827"/>
    </source>
</evidence>
<dbReference type="AlphaFoldDB" id="A0A9J2P1U3"/>
<sequence length="537" mass="62303">MSDCGKFSATVYECAARVFIRRVNFPRRPHPPPYVIGRIASGQSADREWRRTELFVSWLVDSSAHSYWGGHFDFELILGGCMRPLTISVFVVLLGLTGAQFERGQTCFCKTPEGIDECRCDPTSIDEFNNQKVFPLLQKLLQKDFFRFYKVNMEKSCPFWRDERECVSKECGIGYCDDEVPSALKRPASIAVVRLANNHSSIKFVNDQISKCDDLGNKFDPLDMTLTEGDRQQLDHMDWHDDNEHKFCDFADENSEEMHYVDLLRNPERYTGYKGNSAQKVWQCIYRENCFKPDMKFDKNFLIHPNSVGLCLEKRVFYRLISGLHSAITISIASHSFKPAFGALGEGTWFRNVEMFRDRFSTKWTWEGPQRLKNVYFVYLLELRALVKVTPYLRTELFYTGNKKVDAETKAAVEELTNTLKQFPDPFDETEMFTGVEAQARELREEFRMHFHNISRIMDCVGCDKCRLWGKLQTHGMGTALKILFSDLPTSHYRSNDGTLHAPFQLTRNEVVSLFQSFGRYASSIREVEEFRRALVD</sequence>
<evidence type="ECO:0000256" key="17">
    <source>
        <dbReference type="PIRSR" id="PIRSR017205-2"/>
    </source>
</evidence>
<keyword evidence="5" id="KW-0813">Transport</keyword>
<evidence type="ECO:0000256" key="12">
    <source>
        <dbReference type="ARBA" id="ARBA00023136"/>
    </source>
</evidence>
<comment type="subcellular location">
    <subcellularLocation>
        <location evidence="2">Endoplasmic reticulum membrane</location>
        <topology evidence="2">Peripheral membrane protein</topology>
        <orientation evidence="2">Lumenal side</orientation>
    </subcellularLocation>
</comment>
<keyword evidence="13 18" id="KW-1015">Disulfide bond</keyword>
<evidence type="ECO:0000256" key="15">
    <source>
        <dbReference type="ARBA" id="ARBA00023284"/>
    </source>
</evidence>
<evidence type="ECO:0000256" key="11">
    <source>
        <dbReference type="ARBA" id="ARBA00023002"/>
    </source>
</evidence>
<comment type="cofactor">
    <cofactor evidence="1 17">
        <name>FAD</name>
        <dbReference type="ChEBI" id="CHEBI:57692"/>
    </cofactor>
</comment>
<evidence type="ECO:0000256" key="7">
    <source>
        <dbReference type="ARBA" id="ARBA00022729"/>
    </source>
</evidence>
<comment type="similarity">
    <text evidence="3">Belongs to the EROs family.</text>
</comment>
<evidence type="ECO:0000256" key="16">
    <source>
        <dbReference type="PIRSR" id="PIRSR017205-1"/>
    </source>
</evidence>
<dbReference type="WBParaSite" id="ALUE_0000373101-mRNA-1">
    <property type="protein sequence ID" value="ALUE_0000373101-mRNA-1"/>
    <property type="gene ID" value="ALUE_0000373101"/>
</dbReference>